<dbReference type="PANTHER" id="PTHR43434">
    <property type="entry name" value="PHOSPHOGLYCOLATE PHOSPHATASE"/>
    <property type="match status" value="1"/>
</dbReference>
<sequence length="224" mass="25442">MIKTIIFDFDGTIIDTNALIEEGLNHFSLRYRGNVLSRKEITALTGKTLEDQMHYIHPVHAFSMLEQFKIWYTHHHNEKTRAFPGIITLIKNLKSQGYRLAIVSNNSKVSLNQGLKHLMLTDYFDVIITRDDVHEVKPSPEGLEKTLVFLETAPSEAIYIGDTHNDMLAAKRANISSVMVGWSQLDVSEILLSEPDYVIASPLQLMTILDSINEDVIPYEKMAV</sequence>
<dbReference type="InterPro" id="IPR023214">
    <property type="entry name" value="HAD_sf"/>
</dbReference>
<dbReference type="InterPro" id="IPR036412">
    <property type="entry name" value="HAD-like_sf"/>
</dbReference>
<dbReference type="Gene3D" id="3.40.50.1000">
    <property type="entry name" value="HAD superfamily/HAD-like"/>
    <property type="match status" value="1"/>
</dbReference>
<dbReference type="Pfam" id="PF13419">
    <property type="entry name" value="HAD_2"/>
    <property type="match status" value="1"/>
</dbReference>
<accession>A0ABT6ND28</accession>
<dbReference type="RefSeq" id="WP_281094121.1">
    <property type="nucleotide sequence ID" value="NZ_JARYZI010000005.1"/>
</dbReference>
<dbReference type="NCBIfam" id="TIGR01549">
    <property type="entry name" value="HAD-SF-IA-v1"/>
    <property type="match status" value="1"/>
</dbReference>
<dbReference type="EMBL" id="JARYZI010000005">
    <property type="protein sequence ID" value="MDH8678280.1"/>
    <property type="molecule type" value="Genomic_DNA"/>
</dbReference>
<dbReference type="SFLD" id="SFLDS00003">
    <property type="entry name" value="Haloacid_Dehalogenase"/>
    <property type="match status" value="1"/>
</dbReference>
<comment type="caution">
    <text evidence="1">The sequence shown here is derived from an EMBL/GenBank/DDBJ whole genome shotgun (WGS) entry which is preliminary data.</text>
</comment>
<dbReference type="PANTHER" id="PTHR43434:SF1">
    <property type="entry name" value="PHOSPHOGLYCOLATE PHOSPHATASE"/>
    <property type="match status" value="1"/>
</dbReference>
<dbReference type="InterPro" id="IPR041492">
    <property type="entry name" value="HAD_2"/>
</dbReference>
<protein>
    <submittedName>
        <fullName evidence="1">HAD-IA family hydrolase</fullName>
    </submittedName>
</protein>
<reference evidence="1 2" key="1">
    <citation type="submission" date="2023-04" db="EMBL/GenBank/DDBJ databases">
        <title>Fusibacter bizertensis strain WBS, isolated from littoral bottom sediments of the Arctic seas - biochemical and genomic analysis.</title>
        <authorList>
            <person name="Brioukhanov A.L."/>
        </authorList>
    </citation>
    <scope>NUCLEOTIDE SEQUENCE [LARGE SCALE GENOMIC DNA]</scope>
    <source>
        <strain evidence="1 2">WBS</strain>
    </source>
</reference>
<organism evidence="1 2">
    <name type="scientific">Fusibacter bizertensis</name>
    <dbReference type="NCBI Taxonomy" id="1488331"/>
    <lineage>
        <taxon>Bacteria</taxon>
        <taxon>Bacillati</taxon>
        <taxon>Bacillota</taxon>
        <taxon>Clostridia</taxon>
        <taxon>Eubacteriales</taxon>
        <taxon>Eubacteriales Family XII. Incertae Sedis</taxon>
        <taxon>Fusibacter</taxon>
    </lineage>
</organism>
<keyword evidence="2" id="KW-1185">Reference proteome</keyword>
<evidence type="ECO:0000313" key="2">
    <source>
        <dbReference type="Proteomes" id="UP001158045"/>
    </source>
</evidence>
<dbReference type="NCBIfam" id="TIGR01509">
    <property type="entry name" value="HAD-SF-IA-v3"/>
    <property type="match status" value="1"/>
</dbReference>
<keyword evidence="1" id="KW-0378">Hydrolase</keyword>
<evidence type="ECO:0000313" key="1">
    <source>
        <dbReference type="EMBL" id="MDH8678280.1"/>
    </source>
</evidence>
<dbReference type="InterPro" id="IPR023198">
    <property type="entry name" value="PGP-like_dom2"/>
</dbReference>
<dbReference type="Proteomes" id="UP001158045">
    <property type="component" value="Unassembled WGS sequence"/>
</dbReference>
<dbReference type="InterPro" id="IPR006439">
    <property type="entry name" value="HAD-SF_hydro_IA"/>
</dbReference>
<dbReference type="GO" id="GO:0016787">
    <property type="term" value="F:hydrolase activity"/>
    <property type="evidence" value="ECO:0007669"/>
    <property type="project" value="UniProtKB-KW"/>
</dbReference>
<gene>
    <name evidence="1" type="ORF">QE109_08985</name>
</gene>
<dbReference type="SFLD" id="SFLDG01129">
    <property type="entry name" value="C1.5:_HAD__Beta-PGM__Phosphata"/>
    <property type="match status" value="1"/>
</dbReference>
<proteinExistence type="predicted"/>
<dbReference type="SUPFAM" id="SSF56784">
    <property type="entry name" value="HAD-like"/>
    <property type="match status" value="1"/>
</dbReference>
<dbReference type="SFLD" id="SFLDG01135">
    <property type="entry name" value="C1.5.6:_HAD__Beta-PGM__Phospha"/>
    <property type="match status" value="1"/>
</dbReference>
<dbReference type="Gene3D" id="1.10.150.240">
    <property type="entry name" value="Putative phosphatase, domain 2"/>
    <property type="match status" value="1"/>
</dbReference>
<name>A0ABT6ND28_9FIRM</name>
<dbReference type="InterPro" id="IPR050155">
    <property type="entry name" value="HAD-like_hydrolase_sf"/>
</dbReference>